<sequence>MAKYKKVKNIVVIAATMIINFQPKAVDSASLPEDDLLINESNRQNKQRKISGCYSIKLKKRENLNIKSIQYNDI</sequence>
<protein>
    <submittedName>
        <fullName evidence="1">Uncharacterized protein</fullName>
    </submittedName>
</protein>
<reference evidence="1 2" key="1">
    <citation type="journal article" date="2018" name="Nat. Biotechnol.">
        <title>A standardized bacterial taxonomy based on genome phylogeny substantially revises the tree of life.</title>
        <authorList>
            <person name="Parks D.H."/>
            <person name="Chuvochina M."/>
            <person name="Waite D.W."/>
            <person name="Rinke C."/>
            <person name="Skarshewski A."/>
            <person name="Chaumeil P.A."/>
            <person name="Hugenholtz P."/>
        </authorList>
    </citation>
    <scope>NUCLEOTIDE SEQUENCE [LARGE SCALE GENOMIC DNA]</scope>
    <source>
        <strain evidence="1">UBA9669</strain>
    </source>
</reference>
<dbReference type="Proteomes" id="UP000263596">
    <property type="component" value="Unassembled WGS sequence"/>
</dbReference>
<feature type="non-terminal residue" evidence="1">
    <location>
        <position position="74"/>
    </location>
</feature>
<name>A0A3D2SL67_9GAMM</name>
<proteinExistence type="predicted"/>
<dbReference type="EMBL" id="DPVE01000066">
    <property type="protein sequence ID" value="HCK29315.1"/>
    <property type="molecule type" value="Genomic_DNA"/>
</dbReference>
<accession>A0A3D2SL67</accession>
<comment type="caution">
    <text evidence="1">The sequence shown here is derived from an EMBL/GenBank/DDBJ whole genome shotgun (WGS) entry which is preliminary data.</text>
</comment>
<dbReference type="AlphaFoldDB" id="A0A3D2SL67"/>
<evidence type="ECO:0000313" key="2">
    <source>
        <dbReference type="Proteomes" id="UP000263596"/>
    </source>
</evidence>
<organism evidence="1 2">
    <name type="scientific">Acinetobacter ursingii</name>
    <dbReference type="NCBI Taxonomy" id="108980"/>
    <lineage>
        <taxon>Bacteria</taxon>
        <taxon>Pseudomonadati</taxon>
        <taxon>Pseudomonadota</taxon>
        <taxon>Gammaproteobacteria</taxon>
        <taxon>Moraxellales</taxon>
        <taxon>Moraxellaceae</taxon>
        <taxon>Acinetobacter</taxon>
    </lineage>
</organism>
<evidence type="ECO:0000313" key="1">
    <source>
        <dbReference type="EMBL" id="HCK29315.1"/>
    </source>
</evidence>
<gene>
    <name evidence="1" type="ORF">DHW29_03385</name>
</gene>